<name>A0A2W1K6T9_ACIFR</name>
<proteinExistence type="predicted"/>
<comment type="caution">
    <text evidence="2">The sequence shown here is derived from an EMBL/GenBank/DDBJ whole genome shotgun (WGS) entry which is preliminary data.</text>
</comment>
<gene>
    <name evidence="2" type="ORF">DN052_05240</name>
</gene>
<feature type="region of interest" description="Disordered" evidence="1">
    <location>
        <begin position="155"/>
        <end position="195"/>
    </location>
</feature>
<protein>
    <submittedName>
        <fullName evidence="2">Uncharacterized protein</fullName>
    </submittedName>
</protein>
<sequence length="575" mass="62301">MSFAMKDPFTDVTNNPFEADVLRAALPASTTQADVELSLNMLRDITFAARAVLCAAYEAGTYFKMNAQTCNALARDSAADAIQTFLDAFGDTADTRDTRREINNLLDGEVDSFYEGAQYDFEYTQDFDDGFDDAVFAYAAAAKVIIARAAQTKSKKGTDRKTSAATSEKRNVGTGDGSDDGDPEPAAHPVKNKKNKKPLLEVLAAAAADLGIAPVRAAEDPDPNDLVIPDPCKTDPRVLAHGDTSRTRYIRKAISAAKGHHTGRAADFYTAQAIASLQRMIRLRLNDLDIYPAPTELVEQAATSLLLGLVKEHNFSRIPNPNLYNLVSKNVKNRANLREVASRTREKGQTGVDLLDVEAGLVRPKGPLPEVVLDYYSADLDPRDPADKAHRAYALEAQQRMSAGPQPAECPAITSDAHRVHAREVLEVLEYAARAVPTTNAEDDFGFDDPLDDLVSGNAMDDPFLHTWAQELVDQGQMPAVEDDPDGDVRRAIDACALMTLKVEKVLLMVAALSDEAVQARAPAIFKAMACVEGCDTAQHRADLLRTRARNHRGAFSPAIQQAAASLLKGAGYSL</sequence>
<feature type="compositionally biased region" description="Basic and acidic residues" evidence="1">
    <location>
        <begin position="156"/>
        <end position="171"/>
    </location>
</feature>
<organism evidence="2 3">
    <name type="scientific">Acidithiobacillus ferrooxidans</name>
    <name type="common">Thiobacillus ferrooxidans</name>
    <dbReference type="NCBI Taxonomy" id="920"/>
    <lineage>
        <taxon>Bacteria</taxon>
        <taxon>Pseudomonadati</taxon>
        <taxon>Pseudomonadota</taxon>
        <taxon>Acidithiobacillia</taxon>
        <taxon>Acidithiobacillales</taxon>
        <taxon>Acidithiobacillaceae</taxon>
        <taxon>Acidithiobacillus</taxon>
    </lineage>
</organism>
<reference evidence="2 3" key="1">
    <citation type="submission" date="2018-06" db="EMBL/GenBank/DDBJ databases">
        <title>Draft sequence of Acidithiobacillus ferrooxidans CCM 4253.</title>
        <authorList>
            <person name="Moya-Beltran A."/>
            <person name="Castro M."/>
            <person name="Covarrubias P.C."/>
            <person name="Issotta F."/>
            <person name="Janiczek O."/>
            <person name="Mandl M."/>
            <person name="Kucera J."/>
            <person name="Quatrini R."/>
        </authorList>
    </citation>
    <scope>NUCLEOTIDE SEQUENCE [LARGE SCALE GENOMIC DNA]</scope>
    <source>
        <strain evidence="2 3">CCM 4253</strain>
    </source>
</reference>
<accession>A0A2W1K6T9</accession>
<dbReference type="AlphaFoldDB" id="A0A2W1K6T9"/>
<dbReference type="RefSeq" id="WP_054608655.1">
    <property type="nucleotide sequence ID" value="NZ_AP025160.1"/>
</dbReference>
<dbReference type="EMBL" id="QKQP01000001">
    <property type="protein sequence ID" value="PZD82423.1"/>
    <property type="molecule type" value="Genomic_DNA"/>
</dbReference>
<dbReference type="Proteomes" id="UP000248886">
    <property type="component" value="Unassembled WGS sequence"/>
</dbReference>
<evidence type="ECO:0000313" key="2">
    <source>
        <dbReference type="EMBL" id="PZD82423.1"/>
    </source>
</evidence>
<evidence type="ECO:0000256" key="1">
    <source>
        <dbReference type="SAM" id="MobiDB-lite"/>
    </source>
</evidence>
<evidence type="ECO:0000313" key="3">
    <source>
        <dbReference type="Proteomes" id="UP000248886"/>
    </source>
</evidence>